<dbReference type="EMBL" id="CAJVPU010052352">
    <property type="protein sequence ID" value="CAG8763084.1"/>
    <property type="molecule type" value="Genomic_DNA"/>
</dbReference>
<protein>
    <submittedName>
        <fullName evidence="1">13168_t:CDS:1</fullName>
    </submittedName>
</protein>
<feature type="non-terminal residue" evidence="1">
    <location>
        <position position="1"/>
    </location>
</feature>
<proteinExistence type="predicted"/>
<organism evidence="1 2">
    <name type="scientific">Dentiscutata heterogama</name>
    <dbReference type="NCBI Taxonomy" id="1316150"/>
    <lineage>
        <taxon>Eukaryota</taxon>
        <taxon>Fungi</taxon>
        <taxon>Fungi incertae sedis</taxon>
        <taxon>Mucoromycota</taxon>
        <taxon>Glomeromycotina</taxon>
        <taxon>Glomeromycetes</taxon>
        <taxon>Diversisporales</taxon>
        <taxon>Gigasporaceae</taxon>
        <taxon>Dentiscutata</taxon>
    </lineage>
</organism>
<comment type="caution">
    <text evidence="1">The sequence shown here is derived from an EMBL/GenBank/DDBJ whole genome shotgun (WGS) entry which is preliminary data.</text>
</comment>
<sequence length="217" mass="26074">DFIEVYLQKKGNLSTEQINELRKRKFVFILDGYDEIAERERHCYDSNMFSKWENAKIIISCRPEYLNQDYEKMFWPKENGKRGFQELKLTPFLWAEIEQYIKNYVSYSKKNGNPLPWDADKYIQNIKNMPQIKDLVSNPILLKITLTVLPGLLVKGGTSQINRIVLYDEFIKKWFERAQDRLQKIQLKPKEREEFERLNKEGFINHCLKFGKEFAFK</sequence>
<evidence type="ECO:0000313" key="1">
    <source>
        <dbReference type="EMBL" id="CAG8763084.1"/>
    </source>
</evidence>
<accession>A0ACA9QR48</accession>
<keyword evidence="2" id="KW-1185">Reference proteome</keyword>
<dbReference type="Proteomes" id="UP000789702">
    <property type="component" value="Unassembled WGS sequence"/>
</dbReference>
<evidence type="ECO:0000313" key="2">
    <source>
        <dbReference type="Proteomes" id="UP000789702"/>
    </source>
</evidence>
<reference evidence="1" key="1">
    <citation type="submission" date="2021-06" db="EMBL/GenBank/DDBJ databases">
        <authorList>
            <person name="Kallberg Y."/>
            <person name="Tangrot J."/>
            <person name="Rosling A."/>
        </authorList>
    </citation>
    <scope>NUCLEOTIDE SEQUENCE</scope>
    <source>
        <strain evidence="1">IL203A</strain>
    </source>
</reference>
<feature type="non-terminal residue" evidence="1">
    <location>
        <position position="217"/>
    </location>
</feature>
<gene>
    <name evidence="1" type="ORF">DHETER_LOCUS15387</name>
</gene>
<name>A0ACA9QR48_9GLOM</name>